<accession>A0A9W9FEG6</accession>
<sequence length="160" mass="17687">MAKGRCFPVGCMEAKLSTNFPRLYRFANTKMALKATGKPSAKRWDRTSVRICQTKTFFLKIAPIISQAKPNDGSPLQSLQVRVSNPSGLGAHAGEDESTIKMAKNYFESGLRDYIGKIHTPSVWYNLLTPLGLGLDVALGTVLAQMLRFVTEHVEARITQ</sequence>
<organism evidence="1 2">
    <name type="scientific">Penicillium argentinense</name>
    <dbReference type="NCBI Taxonomy" id="1131581"/>
    <lineage>
        <taxon>Eukaryota</taxon>
        <taxon>Fungi</taxon>
        <taxon>Dikarya</taxon>
        <taxon>Ascomycota</taxon>
        <taxon>Pezizomycotina</taxon>
        <taxon>Eurotiomycetes</taxon>
        <taxon>Eurotiomycetidae</taxon>
        <taxon>Eurotiales</taxon>
        <taxon>Aspergillaceae</taxon>
        <taxon>Penicillium</taxon>
    </lineage>
</organism>
<comment type="caution">
    <text evidence="1">The sequence shown here is derived from an EMBL/GenBank/DDBJ whole genome shotgun (WGS) entry which is preliminary data.</text>
</comment>
<evidence type="ECO:0000313" key="1">
    <source>
        <dbReference type="EMBL" id="KAJ5098569.1"/>
    </source>
</evidence>
<proteinExistence type="predicted"/>
<dbReference type="EMBL" id="JAPQKI010000005">
    <property type="protein sequence ID" value="KAJ5098569.1"/>
    <property type="molecule type" value="Genomic_DNA"/>
</dbReference>
<evidence type="ECO:0000313" key="2">
    <source>
        <dbReference type="Proteomes" id="UP001149074"/>
    </source>
</evidence>
<gene>
    <name evidence="1" type="ORF">N7532_005570</name>
</gene>
<reference evidence="1" key="2">
    <citation type="journal article" date="2023" name="IMA Fungus">
        <title>Comparative genomic study of the Penicillium genus elucidates a diverse pangenome and 15 lateral gene transfer events.</title>
        <authorList>
            <person name="Petersen C."/>
            <person name="Sorensen T."/>
            <person name="Nielsen M.R."/>
            <person name="Sondergaard T.E."/>
            <person name="Sorensen J.L."/>
            <person name="Fitzpatrick D.A."/>
            <person name="Frisvad J.C."/>
            <person name="Nielsen K.L."/>
        </authorList>
    </citation>
    <scope>NUCLEOTIDE SEQUENCE</scope>
    <source>
        <strain evidence="1">IBT 30761</strain>
    </source>
</reference>
<dbReference type="Proteomes" id="UP001149074">
    <property type="component" value="Unassembled WGS sequence"/>
</dbReference>
<protein>
    <submittedName>
        <fullName evidence="1">Uncharacterized protein</fullName>
    </submittedName>
</protein>
<dbReference type="AlphaFoldDB" id="A0A9W9FEG6"/>
<name>A0A9W9FEG6_9EURO</name>
<keyword evidence="2" id="KW-1185">Reference proteome</keyword>
<dbReference type="RefSeq" id="XP_056474223.1">
    <property type="nucleotide sequence ID" value="XM_056618064.1"/>
</dbReference>
<reference evidence="1" key="1">
    <citation type="submission" date="2022-11" db="EMBL/GenBank/DDBJ databases">
        <authorList>
            <person name="Petersen C."/>
        </authorList>
    </citation>
    <scope>NUCLEOTIDE SEQUENCE</scope>
    <source>
        <strain evidence="1">IBT 30761</strain>
    </source>
</reference>
<dbReference type="GeneID" id="81357043"/>